<organism evidence="2 3">
    <name type="scientific">Mycena chlorophos</name>
    <name type="common">Agaric fungus</name>
    <name type="synonym">Agaricus chlorophos</name>
    <dbReference type="NCBI Taxonomy" id="658473"/>
    <lineage>
        <taxon>Eukaryota</taxon>
        <taxon>Fungi</taxon>
        <taxon>Dikarya</taxon>
        <taxon>Basidiomycota</taxon>
        <taxon>Agaricomycotina</taxon>
        <taxon>Agaricomycetes</taxon>
        <taxon>Agaricomycetidae</taxon>
        <taxon>Agaricales</taxon>
        <taxon>Marasmiineae</taxon>
        <taxon>Mycenaceae</taxon>
        <taxon>Mycena</taxon>
    </lineage>
</organism>
<reference evidence="2" key="1">
    <citation type="submission" date="2014-09" db="EMBL/GenBank/DDBJ databases">
        <title>Genome sequence of the luminous mushroom Mycena chlorophos for searching fungal bioluminescence genes.</title>
        <authorList>
            <person name="Tanaka Y."/>
            <person name="Kasuga D."/>
            <person name="Oba Y."/>
            <person name="Hase S."/>
            <person name="Sato K."/>
            <person name="Oba Y."/>
            <person name="Sakakibara Y."/>
        </authorList>
    </citation>
    <scope>NUCLEOTIDE SEQUENCE</scope>
</reference>
<protein>
    <submittedName>
        <fullName evidence="2">Uncharacterized protein</fullName>
    </submittedName>
</protein>
<keyword evidence="1" id="KW-0812">Transmembrane</keyword>
<evidence type="ECO:0000256" key="1">
    <source>
        <dbReference type="SAM" id="Phobius"/>
    </source>
</evidence>
<evidence type="ECO:0000313" key="2">
    <source>
        <dbReference type="EMBL" id="GAT43972.1"/>
    </source>
</evidence>
<keyword evidence="1" id="KW-1133">Transmembrane helix</keyword>
<accession>A0ABQ0L0F3</accession>
<keyword evidence="1" id="KW-0472">Membrane</keyword>
<name>A0ABQ0L0F3_MYCCL</name>
<sequence length="212" mass="23415">MSSPSSSSAAPSPSPSRSTCQSVFSPVDCTQHKATTQFYVYSLAAVGALLFVVIAGVCFRVCLRRRQPRRIRAGWPSPAAERKPVLIPRIFDVYVDGRREQVDDRSRVVELDGMKLVALSWDPPPKETLLPAGDALTNTPTHDLFSLHSQRERDDQDHRKPGLQECVPLRLSVLVAMPLSTRSGISDDDEIQGLELGTYDMTLRISSPQAEV</sequence>
<dbReference type="EMBL" id="DF839522">
    <property type="protein sequence ID" value="GAT43972.1"/>
    <property type="molecule type" value="Genomic_DNA"/>
</dbReference>
<dbReference type="Proteomes" id="UP000815677">
    <property type="component" value="Unassembled WGS sequence"/>
</dbReference>
<feature type="transmembrane region" description="Helical" evidence="1">
    <location>
        <begin position="38"/>
        <end position="63"/>
    </location>
</feature>
<gene>
    <name evidence="2" type="ORF">MCHLO_01629</name>
</gene>
<proteinExistence type="predicted"/>
<evidence type="ECO:0000313" key="3">
    <source>
        <dbReference type="Proteomes" id="UP000815677"/>
    </source>
</evidence>
<keyword evidence="3" id="KW-1185">Reference proteome</keyword>